<comment type="cofactor">
    <cofactor evidence="7">
        <name>Mg(2+)</name>
        <dbReference type="ChEBI" id="CHEBI:18420"/>
    </cofactor>
</comment>
<accession>A0A7J3M1C2</accession>
<evidence type="ECO:0000256" key="2">
    <source>
        <dbReference type="ARBA" id="ARBA00004496"/>
    </source>
</evidence>
<dbReference type="GO" id="GO:0000287">
    <property type="term" value="F:magnesium ion binding"/>
    <property type="evidence" value="ECO:0007669"/>
    <property type="project" value="UniProtKB-UniRule"/>
</dbReference>
<comment type="caution">
    <text evidence="8">The sequence shown here is derived from an EMBL/GenBank/DDBJ whole genome shotgun (WGS) entry which is preliminary data.</text>
</comment>
<evidence type="ECO:0000256" key="3">
    <source>
        <dbReference type="ARBA" id="ARBA00022490"/>
    </source>
</evidence>
<dbReference type="Gene3D" id="3.30.2170.10">
    <property type="entry name" value="archaeoglobus fulgidus dsm 4304 superfamily"/>
    <property type="match status" value="1"/>
</dbReference>
<dbReference type="GO" id="GO:0003727">
    <property type="term" value="F:single-stranded RNA binding"/>
    <property type="evidence" value="ECO:0007669"/>
    <property type="project" value="TreeGrafter"/>
</dbReference>
<evidence type="ECO:0000256" key="4">
    <source>
        <dbReference type="ARBA" id="ARBA00022722"/>
    </source>
</evidence>
<dbReference type="PANTHER" id="PTHR28511:SF1">
    <property type="entry name" value="ENDONUCLEASE V"/>
    <property type="match status" value="1"/>
</dbReference>
<dbReference type="GO" id="GO:0006281">
    <property type="term" value="P:DNA repair"/>
    <property type="evidence" value="ECO:0007669"/>
    <property type="project" value="UniProtKB-UniRule"/>
</dbReference>
<comment type="subcellular location">
    <subcellularLocation>
        <location evidence="2 7">Cytoplasm</location>
    </subcellularLocation>
</comment>
<dbReference type="GO" id="GO:0016891">
    <property type="term" value="F:RNA endonuclease activity producing 5'-phosphomonoesters, hydrolytic mechanism"/>
    <property type="evidence" value="ECO:0007669"/>
    <property type="project" value="TreeGrafter"/>
</dbReference>
<dbReference type="AlphaFoldDB" id="A0A7J3M1C2"/>
<keyword evidence="7" id="KW-0460">Magnesium</keyword>
<dbReference type="CDD" id="cd06559">
    <property type="entry name" value="Endonuclease_V"/>
    <property type="match status" value="1"/>
</dbReference>
<feature type="binding site" evidence="7">
    <location>
        <position position="101"/>
    </location>
    <ligand>
        <name>Mg(2+)</name>
        <dbReference type="ChEBI" id="CHEBI:18420"/>
    </ligand>
</feature>
<evidence type="ECO:0000256" key="5">
    <source>
        <dbReference type="ARBA" id="ARBA00022759"/>
    </source>
</evidence>
<keyword evidence="7" id="KW-0227">DNA damage</keyword>
<comment type="catalytic activity">
    <reaction evidence="1 7">
        <text>Endonucleolytic cleavage at apurinic or apyrimidinic sites to products with a 5'-phosphate.</text>
        <dbReference type="EC" id="3.1.21.7"/>
    </reaction>
</comment>
<comment type="function">
    <text evidence="7">DNA repair enzyme involved in the repair of deaminated bases. Selectively cleaves double-stranded DNA at the second phosphodiester bond 3' to a deoxyinosine leaving behind the intact lesion on the nicked DNA.</text>
</comment>
<name>A0A7J3M1C2_ARCFL</name>
<comment type="similarity">
    <text evidence="7">Belongs to the endonuclease V family.</text>
</comment>
<dbReference type="PANTHER" id="PTHR28511">
    <property type="entry name" value="ENDONUCLEASE V"/>
    <property type="match status" value="1"/>
</dbReference>
<proteinExistence type="inferred from homology"/>
<dbReference type="GO" id="GO:0005737">
    <property type="term" value="C:cytoplasm"/>
    <property type="evidence" value="ECO:0007669"/>
    <property type="project" value="UniProtKB-SubCell"/>
</dbReference>
<dbReference type="HAMAP" id="MF_00801">
    <property type="entry name" value="Endonuclease_5"/>
    <property type="match status" value="1"/>
</dbReference>
<evidence type="ECO:0000256" key="6">
    <source>
        <dbReference type="ARBA" id="ARBA00022801"/>
    </source>
</evidence>
<evidence type="ECO:0000313" key="8">
    <source>
        <dbReference type="EMBL" id="HGT82165.1"/>
    </source>
</evidence>
<keyword evidence="6 7" id="KW-0378">Hydrolase</keyword>
<dbReference type="Pfam" id="PF04493">
    <property type="entry name" value="Endonuclease_5"/>
    <property type="match status" value="1"/>
</dbReference>
<keyword evidence="5 7" id="KW-0255">Endonuclease</keyword>
<dbReference type="EC" id="3.1.21.7" evidence="7"/>
<keyword evidence="7" id="KW-0479">Metal-binding</keyword>
<sequence>MNLEELKREQVRIAEMVDLNDRYRIEEVRYVIGVDQTFVGEKVISCAVKFEFPKLREISRNFSVDDVRFPYIPTFLMFREGEPAINAVKDLISEATVILVDGSGIAHPRKCGLATYVAVKTNTPAIGVTKRKLYGEIVGEGEIKEIRDHGELIGYTFKACENCKEIYISPGSFISPKTSLQIVKICTRKNLPLPIEIAHNFGQEIKKKLF</sequence>
<keyword evidence="4 7" id="KW-0540">Nuclease</keyword>
<evidence type="ECO:0000256" key="7">
    <source>
        <dbReference type="HAMAP-Rule" id="MF_00801"/>
    </source>
</evidence>
<keyword evidence="3 7" id="KW-0963">Cytoplasm</keyword>
<evidence type="ECO:0000256" key="1">
    <source>
        <dbReference type="ARBA" id="ARBA00001835"/>
    </source>
</evidence>
<keyword evidence="7" id="KW-0234">DNA repair</keyword>
<dbReference type="GO" id="GO:0043737">
    <property type="term" value="F:deoxyribonuclease V activity"/>
    <property type="evidence" value="ECO:0007669"/>
    <property type="project" value="UniProtKB-UniRule"/>
</dbReference>
<organism evidence="8">
    <name type="scientific">Archaeoglobus fulgidus</name>
    <dbReference type="NCBI Taxonomy" id="2234"/>
    <lineage>
        <taxon>Archaea</taxon>
        <taxon>Methanobacteriati</taxon>
        <taxon>Methanobacteriota</taxon>
        <taxon>Archaeoglobi</taxon>
        <taxon>Archaeoglobales</taxon>
        <taxon>Archaeoglobaceae</taxon>
        <taxon>Archaeoglobus</taxon>
    </lineage>
</organism>
<feature type="site" description="Interaction with target DNA" evidence="7">
    <location>
        <position position="71"/>
    </location>
</feature>
<dbReference type="EMBL" id="DSYZ01000010">
    <property type="protein sequence ID" value="HGT82165.1"/>
    <property type="molecule type" value="Genomic_DNA"/>
</dbReference>
<gene>
    <name evidence="7" type="primary">nfi</name>
    <name evidence="8" type="ORF">ENT52_00300</name>
</gene>
<reference evidence="8" key="1">
    <citation type="journal article" date="2020" name="mSystems">
        <title>Genome- and Community-Level Interaction Insights into Carbon Utilization and Element Cycling Functions of Hydrothermarchaeota in Hydrothermal Sediment.</title>
        <authorList>
            <person name="Zhou Z."/>
            <person name="Liu Y."/>
            <person name="Xu W."/>
            <person name="Pan J."/>
            <person name="Luo Z.H."/>
            <person name="Li M."/>
        </authorList>
    </citation>
    <scope>NUCLEOTIDE SEQUENCE [LARGE SCALE GENOMIC DNA]</scope>
    <source>
        <strain evidence="8">SpSt-587</strain>
    </source>
</reference>
<protein>
    <recommendedName>
        <fullName evidence="7">Endonuclease V</fullName>
        <ecNumber evidence="7">3.1.21.7</ecNumber>
    </recommendedName>
    <alternativeName>
        <fullName evidence="7">Deoxyinosine 3'endonuclease</fullName>
    </alternativeName>
    <alternativeName>
        <fullName evidence="7">Deoxyribonuclease V</fullName>
        <shortName evidence="7">DNase V</shortName>
    </alternativeName>
</protein>
<dbReference type="InterPro" id="IPR007581">
    <property type="entry name" value="Endonuclease-V"/>
</dbReference>
<feature type="binding site" evidence="7">
    <location>
        <position position="35"/>
    </location>
    <ligand>
        <name>Mg(2+)</name>
        <dbReference type="ChEBI" id="CHEBI:18420"/>
    </ligand>
</feature>